<evidence type="ECO:0008006" key="3">
    <source>
        <dbReference type="Google" id="ProtNLM"/>
    </source>
</evidence>
<dbReference type="PANTHER" id="PTHR38733">
    <property type="entry name" value="PROTEIN MCRC"/>
    <property type="match status" value="1"/>
</dbReference>
<keyword evidence="2" id="KW-1185">Reference proteome</keyword>
<sequence>MDPGKPENLFHLVVFEHEVVRVDTRNARNKQLQRACYEALCAFHGENGVPYFRLVHNGVRFCEYVGVLQVGRFTIEVLPKADKNGDNSSETKWQRILIRMLRESGNFPVEAPSSSNLNLKSNSILDLYIRSFLDHVNTLIHQGLVKKYRKTEGNMGTLKGRLLFNRQLQRNLVHAERFYTAYSVYDRDHIYHQLLFKTLKLIAGIAPHNFAGEASRLQLSFPEQDDIRVTECTFSLLRTDRKIARYAPALKIARLLLLNYHPDVAGGRNHVLALLFDMNRVWEACVLHKFRNYHTKIRISASADKKAKHSGMAAAYVRISWSAQPVIPRSLSTLSGKQFPTPSLLSKTYGRCMHITIILRVLRQYCFTLTCTGWRVNPEAIHWIIFTRMRK</sequence>
<dbReference type="AlphaFoldDB" id="A0A7K1XUG2"/>
<dbReference type="EMBL" id="WVHS01000001">
    <property type="protein sequence ID" value="MXV14409.1"/>
    <property type="molecule type" value="Genomic_DNA"/>
</dbReference>
<comment type="caution">
    <text evidence="1">The sequence shown here is derived from an EMBL/GenBank/DDBJ whole genome shotgun (WGS) entry which is preliminary data.</text>
</comment>
<dbReference type="Pfam" id="PF10117">
    <property type="entry name" value="McrBC"/>
    <property type="match status" value="1"/>
</dbReference>
<reference evidence="1 2" key="1">
    <citation type="submission" date="2019-11" db="EMBL/GenBank/DDBJ databases">
        <title>Pedobacter sp. HMF7056 Genome sequencing and assembly.</title>
        <authorList>
            <person name="Kang H."/>
            <person name="Kim H."/>
            <person name="Joh K."/>
        </authorList>
    </citation>
    <scope>NUCLEOTIDE SEQUENCE [LARGE SCALE GENOMIC DNA]</scope>
    <source>
        <strain evidence="1 2">HMF7056</strain>
    </source>
</reference>
<evidence type="ECO:0000313" key="2">
    <source>
        <dbReference type="Proteomes" id="UP000451233"/>
    </source>
</evidence>
<protein>
    <recommendedName>
        <fullName evidence="3">Restriction endonuclease</fullName>
    </recommendedName>
</protein>
<evidence type="ECO:0000313" key="1">
    <source>
        <dbReference type="EMBL" id="MXV14409.1"/>
    </source>
</evidence>
<accession>A0A7K1XUG2</accession>
<dbReference type="InterPro" id="IPR019292">
    <property type="entry name" value="McrC"/>
</dbReference>
<gene>
    <name evidence="1" type="ORF">GS398_03800</name>
</gene>
<dbReference type="Proteomes" id="UP000451233">
    <property type="component" value="Unassembled WGS sequence"/>
</dbReference>
<name>A0A7K1XUG2_9SPHI</name>
<dbReference type="PANTHER" id="PTHR38733:SF1">
    <property type="entry name" value="TYPE IV METHYL-DIRECTED RESTRICTION ENZYME ECOKMCRBC"/>
    <property type="match status" value="1"/>
</dbReference>
<organism evidence="1 2">
    <name type="scientific">Hufsiella ginkgonis</name>
    <dbReference type="NCBI Taxonomy" id="2695274"/>
    <lineage>
        <taxon>Bacteria</taxon>
        <taxon>Pseudomonadati</taxon>
        <taxon>Bacteroidota</taxon>
        <taxon>Sphingobacteriia</taxon>
        <taxon>Sphingobacteriales</taxon>
        <taxon>Sphingobacteriaceae</taxon>
        <taxon>Hufsiella</taxon>
    </lineage>
</organism>
<proteinExistence type="predicted"/>